<evidence type="ECO:0000313" key="3">
    <source>
        <dbReference type="Proteomes" id="UP000544331"/>
    </source>
</evidence>
<reference evidence="2 3" key="1">
    <citation type="submission" date="2020-05" db="EMBL/GenBank/DDBJ databases">
        <title>Identification and distribution of gene clusters putatively required for synthesis of sphingolipid metabolism inhibitors in phylogenetically diverse species of the filamentous fungus Fusarium.</title>
        <authorList>
            <person name="Kim H.-S."/>
            <person name="Busman M."/>
            <person name="Brown D.W."/>
            <person name="Divon H."/>
            <person name="Uhlig S."/>
            <person name="Proctor R.H."/>
        </authorList>
    </citation>
    <scope>NUCLEOTIDE SEQUENCE [LARGE SCALE GENOMIC DNA]</scope>
    <source>
        <strain evidence="2 3">NRRL 66235</strain>
    </source>
</reference>
<sequence length="186" mass="21600">MASPKYSPLEEDLFKLYREYRETNDKTLFFSPQCRQICRTDPGYAAKDRDAILRFLDESGAVLQRIYHEAGWDIREISPRSVKSFYTMRPLLTSEKEDFATVEELAPAGFTSLEEVRDKAKSEKWEGLRVNIWTQDNKGRGILVKVQYWWRVEDGEWKQILHDIMFLGPVDGTERDGGGILVEDGV</sequence>
<organism evidence="2 3">
    <name type="scientific">Fusarium mundagurra</name>
    <dbReference type="NCBI Taxonomy" id="1567541"/>
    <lineage>
        <taxon>Eukaryota</taxon>
        <taxon>Fungi</taxon>
        <taxon>Dikarya</taxon>
        <taxon>Ascomycota</taxon>
        <taxon>Pezizomycotina</taxon>
        <taxon>Sordariomycetes</taxon>
        <taxon>Hypocreomycetidae</taxon>
        <taxon>Hypocreales</taxon>
        <taxon>Nectriaceae</taxon>
        <taxon>Fusarium</taxon>
        <taxon>Fusarium fujikuroi species complex</taxon>
    </lineage>
</organism>
<proteinExistence type="predicted"/>
<keyword evidence="3" id="KW-1185">Reference proteome</keyword>
<protein>
    <recommendedName>
        <fullName evidence="1">SnoaL-like domain-containing protein</fullName>
    </recommendedName>
</protein>
<comment type="caution">
    <text evidence="2">The sequence shown here is derived from an EMBL/GenBank/DDBJ whole genome shotgun (WGS) entry which is preliminary data.</text>
</comment>
<dbReference type="Pfam" id="PF26528">
    <property type="entry name" value="SnoaL_6"/>
    <property type="match status" value="1"/>
</dbReference>
<dbReference type="EMBL" id="JAAOAN010000610">
    <property type="protein sequence ID" value="KAF5702593.1"/>
    <property type="molecule type" value="Genomic_DNA"/>
</dbReference>
<evidence type="ECO:0000259" key="1">
    <source>
        <dbReference type="Pfam" id="PF26528"/>
    </source>
</evidence>
<dbReference type="OrthoDB" id="5396546at2759"/>
<gene>
    <name evidence="2" type="ORF">FMUND_13407</name>
</gene>
<dbReference type="Proteomes" id="UP000544331">
    <property type="component" value="Unassembled WGS sequence"/>
</dbReference>
<evidence type="ECO:0000313" key="2">
    <source>
        <dbReference type="EMBL" id="KAF5702593.1"/>
    </source>
</evidence>
<dbReference type="AlphaFoldDB" id="A0A8H5XYP1"/>
<accession>A0A8H5XYP1</accession>
<name>A0A8H5XYP1_9HYPO</name>
<feature type="domain" description="SnoaL-like" evidence="1">
    <location>
        <begin position="6"/>
        <end position="174"/>
    </location>
</feature>
<dbReference type="InterPro" id="IPR058931">
    <property type="entry name" value="SnoaL_6"/>
</dbReference>